<feature type="transmembrane region" description="Helical" evidence="1">
    <location>
        <begin position="139"/>
        <end position="160"/>
    </location>
</feature>
<feature type="domain" description="MHYT" evidence="4">
    <location>
        <begin position="11"/>
        <end position="197"/>
    </location>
</feature>
<comment type="caution">
    <text evidence="5">The sequence shown here is derived from an EMBL/GenBank/DDBJ whole genome shotgun (WGS) entry which is preliminary data.</text>
</comment>
<dbReference type="SMART" id="SM00267">
    <property type="entry name" value="GGDEF"/>
    <property type="match status" value="1"/>
</dbReference>
<gene>
    <name evidence="5" type="ORF">DI544_01080</name>
</gene>
<feature type="domain" description="EAL" evidence="2">
    <location>
        <begin position="526"/>
        <end position="776"/>
    </location>
</feature>
<dbReference type="Pfam" id="PF00990">
    <property type="entry name" value="GGDEF"/>
    <property type="match status" value="1"/>
</dbReference>
<accession>A0A2W5QYI4</accession>
<keyword evidence="1" id="KW-0472">Membrane</keyword>
<keyword evidence="1" id="KW-1133">Transmembrane helix</keyword>
<dbReference type="AlphaFoldDB" id="A0A2W5QYI4"/>
<sequence length="782" mass="84214">MRFLTCITYDHDLWLVCLAALFCVVGSTITIRLLRRIGFADRGTRFAWVFMGGVSTGATIWCTHFVAMIAYRPGVAVAYEPRLTGASLALAIVGSALALQVAGRGGPRAPAIGGALFGLTVTIMHYTGMRAFATQGLILWSYDYVAVSVAGGVILGALAFDRARGTGRLAGLWPAVTLMVTSIVVLHFTGMAGMTIIPFAAGAGVAGSDQTTTIMAFAVAGVGLLVLGTGLATYVLDAQSRAETRRRLDELLEGNVDGMVIERNDRILAANAAFAGLAGASAGEVKGTPLGRWIEDIASVRTDTLVQLTLRSVDGPMIPVEIAARIDRRPGCPQTIYSIRDLRVRLAQERRIAHLARNDSLTGLPNRTSFLECLTKHTAPDSVHDAVALLSIDLDRFKEVNDIHGHAAGDQLLTRIGERMKAALRPGEFAARLGGDEFVVLMPVDEPEEALGLIDRLRDAITAPVMLDHSEASCGMSIGVALWPRDADEISALINNADLAMYRATASIATDVCFYEEEMDKAVRERRRMVKELREALDNGELKLHWQVQEAVRTGCITGYEALLRWTKEDGAMVSPADFIPLAEQSGLILPIGEWVLRTACREAAGWAEPHKIAVNLSPVQLGHVDLPHLVHQILLETGLPASRLELEITETAMISDSIRTIHVLKQLKAIGVAVAMDDFGTGYSSLSTLRSFPFDKIKLDKSFMVELDSHSQAAAILRAVLALGHSLSIPVLAEGVETPDQLTFLREQGCDEAQGYLLGRPGPMAAALARRATAIGYREAS</sequence>
<dbReference type="SUPFAM" id="SSF55073">
    <property type="entry name" value="Nucleotide cyclase"/>
    <property type="match status" value="1"/>
</dbReference>
<dbReference type="Gene3D" id="3.30.450.20">
    <property type="entry name" value="PAS domain"/>
    <property type="match status" value="1"/>
</dbReference>
<dbReference type="CDD" id="cd01948">
    <property type="entry name" value="EAL"/>
    <property type="match status" value="1"/>
</dbReference>
<dbReference type="InterPro" id="IPR005330">
    <property type="entry name" value="MHYT_dom"/>
</dbReference>
<dbReference type="InterPro" id="IPR052155">
    <property type="entry name" value="Biofilm_reg_signaling"/>
</dbReference>
<feature type="transmembrane region" description="Helical" evidence="1">
    <location>
        <begin position="213"/>
        <end position="236"/>
    </location>
</feature>
<dbReference type="PANTHER" id="PTHR44757:SF2">
    <property type="entry name" value="BIOFILM ARCHITECTURE MAINTENANCE PROTEIN MBAA"/>
    <property type="match status" value="1"/>
</dbReference>
<name>A0A2W5QYI4_9SPHN</name>
<evidence type="ECO:0000313" key="6">
    <source>
        <dbReference type="Proteomes" id="UP000249229"/>
    </source>
</evidence>
<dbReference type="PROSITE" id="PS50924">
    <property type="entry name" value="MHYT"/>
    <property type="match status" value="1"/>
</dbReference>
<feature type="transmembrane region" description="Helical" evidence="1">
    <location>
        <begin position="83"/>
        <end position="102"/>
    </location>
</feature>
<dbReference type="Pfam" id="PF03707">
    <property type="entry name" value="MHYT"/>
    <property type="match status" value="2"/>
</dbReference>
<keyword evidence="1" id="KW-0812">Transmembrane</keyword>
<evidence type="ECO:0000256" key="1">
    <source>
        <dbReference type="PROSITE-ProRule" id="PRU00244"/>
    </source>
</evidence>
<dbReference type="InterPro" id="IPR000160">
    <property type="entry name" value="GGDEF_dom"/>
</dbReference>
<dbReference type="PANTHER" id="PTHR44757">
    <property type="entry name" value="DIGUANYLATE CYCLASE DGCP"/>
    <property type="match status" value="1"/>
</dbReference>
<dbReference type="PROSITE" id="PS50887">
    <property type="entry name" value="GGDEF"/>
    <property type="match status" value="1"/>
</dbReference>
<dbReference type="InterPro" id="IPR035919">
    <property type="entry name" value="EAL_sf"/>
</dbReference>
<evidence type="ECO:0000259" key="2">
    <source>
        <dbReference type="PROSITE" id="PS50883"/>
    </source>
</evidence>
<proteinExistence type="predicted"/>
<dbReference type="SUPFAM" id="SSF141868">
    <property type="entry name" value="EAL domain-like"/>
    <property type="match status" value="1"/>
</dbReference>
<dbReference type="CDD" id="cd01949">
    <property type="entry name" value="GGDEF"/>
    <property type="match status" value="1"/>
</dbReference>
<dbReference type="InterPro" id="IPR029787">
    <property type="entry name" value="Nucleotide_cyclase"/>
</dbReference>
<evidence type="ECO:0000313" key="5">
    <source>
        <dbReference type="EMBL" id="PZQ63147.1"/>
    </source>
</evidence>
<dbReference type="EMBL" id="QFQI01000001">
    <property type="protein sequence ID" value="PZQ63147.1"/>
    <property type="molecule type" value="Genomic_DNA"/>
</dbReference>
<feature type="transmembrane region" description="Helical" evidence="1">
    <location>
        <begin position="13"/>
        <end position="34"/>
    </location>
</feature>
<protein>
    <submittedName>
        <fullName evidence="5">Bifunctional diguanylate cyclase/phosphodiesterase</fullName>
    </submittedName>
</protein>
<evidence type="ECO:0000259" key="4">
    <source>
        <dbReference type="PROSITE" id="PS50924"/>
    </source>
</evidence>
<organism evidence="5 6">
    <name type="scientific">Sphingomonas taxi</name>
    <dbReference type="NCBI Taxonomy" id="1549858"/>
    <lineage>
        <taxon>Bacteria</taxon>
        <taxon>Pseudomonadati</taxon>
        <taxon>Pseudomonadota</taxon>
        <taxon>Alphaproteobacteria</taxon>
        <taxon>Sphingomonadales</taxon>
        <taxon>Sphingomonadaceae</taxon>
        <taxon>Sphingomonas</taxon>
    </lineage>
</organism>
<dbReference type="Pfam" id="PF00563">
    <property type="entry name" value="EAL"/>
    <property type="match status" value="1"/>
</dbReference>
<evidence type="ECO:0000259" key="3">
    <source>
        <dbReference type="PROSITE" id="PS50887"/>
    </source>
</evidence>
<dbReference type="SUPFAM" id="SSF55785">
    <property type="entry name" value="PYP-like sensor domain (PAS domain)"/>
    <property type="match status" value="1"/>
</dbReference>
<dbReference type="InterPro" id="IPR001633">
    <property type="entry name" value="EAL_dom"/>
</dbReference>
<dbReference type="InterPro" id="IPR043128">
    <property type="entry name" value="Rev_trsase/Diguanyl_cyclase"/>
</dbReference>
<feature type="domain" description="GGDEF" evidence="3">
    <location>
        <begin position="385"/>
        <end position="517"/>
    </location>
</feature>
<feature type="transmembrane region" description="Helical" evidence="1">
    <location>
        <begin position="172"/>
        <end position="201"/>
    </location>
</feature>
<dbReference type="NCBIfam" id="TIGR00254">
    <property type="entry name" value="GGDEF"/>
    <property type="match status" value="1"/>
</dbReference>
<dbReference type="Proteomes" id="UP000249229">
    <property type="component" value="Unassembled WGS sequence"/>
</dbReference>
<dbReference type="PROSITE" id="PS50883">
    <property type="entry name" value="EAL"/>
    <property type="match status" value="1"/>
</dbReference>
<dbReference type="GO" id="GO:0016020">
    <property type="term" value="C:membrane"/>
    <property type="evidence" value="ECO:0007669"/>
    <property type="project" value="UniProtKB-UniRule"/>
</dbReference>
<dbReference type="Gene3D" id="3.30.70.270">
    <property type="match status" value="1"/>
</dbReference>
<feature type="transmembrane region" description="Helical" evidence="1">
    <location>
        <begin position="46"/>
        <end position="71"/>
    </location>
</feature>
<dbReference type="SMART" id="SM00052">
    <property type="entry name" value="EAL"/>
    <property type="match status" value="1"/>
</dbReference>
<dbReference type="Gene3D" id="3.20.20.450">
    <property type="entry name" value="EAL domain"/>
    <property type="match status" value="1"/>
</dbReference>
<dbReference type="InterPro" id="IPR035965">
    <property type="entry name" value="PAS-like_dom_sf"/>
</dbReference>
<feature type="transmembrane region" description="Helical" evidence="1">
    <location>
        <begin position="109"/>
        <end position="127"/>
    </location>
</feature>
<reference evidence="5 6" key="1">
    <citation type="submission" date="2017-08" db="EMBL/GenBank/DDBJ databases">
        <title>Infants hospitalized years apart are colonized by the same room-sourced microbial strains.</title>
        <authorList>
            <person name="Brooks B."/>
            <person name="Olm M.R."/>
            <person name="Firek B.A."/>
            <person name="Baker R."/>
            <person name="Thomas B.C."/>
            <person name="Morowitz M.J."/>
            <person name="Banfield J.F."/>
        </authorList>
    </citation>
    <scope>NUCLEOTIDE SEQUENCE [LARGE SCALE GENOMIC DNA]</scope>
    <source>
        <strain evidence="5">S2_005_001_R1_22</strain>
    </source>
</reference>